<proteinExistence type="predicted"/>
<dbReference type="InterPro" id="IPR044669">
    <property type="entry name" value="YneE/VCCN1/2-like"/>
</dbReference>
<keyword evidence="10" id="KW-1185">Reference proteome</keyword>
<protein>
    <submittedName>
        <fullName evidence="9">Uncharacterized protein</fullName>
    </submittedName>
</protein>
<keyword evidence="7" id="KW-0472">Membrane</keyword>
<evidence type="ECO:0000256" key="7">
    <source>
        <dbReference type="ARBA" id="ARBA00023136"/>
    </source>
</evidence>
<gene>
    <name evidence="9" type="ORF">AB1Y20_009735</name>
</gene>
<comment type="caution">
    <text evidence="9">The sequence shown here is derived from an EMBL/GenBank/DDBJ whole genome shotgun (WGS) entry which is preliminary data.</text>
</comment>
<evidence type="ECO:0000256" key="6">
    <source>
        <dbReference type="ARBA" id="ARBA00023065"/>
    </source>
</evidence>
<dbReference type="Proteomes" id="UP001515480">
    <property type="component" value="Unassembled WGS sequence"/>
</dbReference>
<name>A0AB34K6R8_PRYPA</name>
<dbReference type="GO" id="GO:0005254">
    <property type="term" value="F:chloride channel activity"/>
    <property type="evidence" value="ECO:0007669"/>
    <property type="project" value="InterPro"/>
</dbReference>
<keyword evidence="8" id="KW-0732">Signal</keyword>
<evidence type="ECO:0000256" key="4">
    <source>
        <dbReference type="ARBA" id="ARBA00022692"/>
    </source>
</evidence>
<evidence type="ECO:0000256" key="8">
    <source>
        <dbReference type="SAM" id="SignalP"/>
    </source>
</evidence>
<dbReference type="Pfam" id="PF25539">
    <property type="entry name" value="Bestrophin_2"/>
    <property type="match status" value="1"/>
</dbReference>
<accession>A0AB34K6R8</accession>
<organism evidence="9 10">
    <name type="scientific">Prymnesium parvum</name>
    <name type="common">Toxic golden alga</name>
    <dbReference type="NCBI Taxonomy" id="97485"/>
    <lineage>
        <taxon>Eukaryota</taxon>
        <taxon>Haptista</taxon>
        <taxon>Haptophyta</taxon>
        <taxon>Prymnesiophyceae</taxon>
        <taxon>Prymnesiales</taxon>
        <taxon>Prymnesiaceae</taxon>
        <taxon>Prymnesium</taxon>
    </lineage>
</organism>
<dbReference type="PANTHER" id="PTHR33281:SF19">
    <property type="entry name" value="VOLTAGE-DEPENDENT ANION CHANNEL-FORMING PROTEIN YNEE"/>
    <property type="match status" value="1"/>
</dbReference>
<keyword evidence="6" id="KW-0406">Ion transport</keyword>
<feature type="chain" id="PRO_5044191685" evidence="8">
    <location>
        <begin position="21"/>
        <end position="427"/>
    </location>
</feature>
<evidence type="ECO:0000313" key="10">
    <source>
        <dbReference type="Proteomes" id="UP001515480"/>
    </source>
</evidence>
<evidence type="ECO:0000256" key="3">
    <source>
        <dbReference type="ARBA" id="ARBA00022475"/>
    </source>
</evidence>
<keyword evidence="2" id="KW-0813">Transport</keyword>
<sequence>MLALLTSGLALVAPLHPRAASMAVGSRRATLAKMATNPSNIPCVDEICGEEDEIADVPWYRKGSAYAEASRQYRRTIYMHDEWVKHRSSERFFRNVRTIGDSGVAQSLGTELSFVTGTAIFCVLINMLLTGYQDFSGAAQVAPLASVGKYIGPISLPALPFTISMPALSLLLVFRTNTGYFRWNEARTLWGGIINSCRNVVRQANTYFPDDPRNTALKARLAANTAAYAKALRNFLRGKTNDKVLKNELYELVDKGVMDASQAEACMAASNRPMFCLSAMSANIREADLNPIDRARIDASITSLVDLTGANERIFKSPIPLVYTRHTARFLSVFTVLLPFALWPVMGSSWNHWATVPATDVVAFFLFGIEEIGIQIEEPFSILPLEAFCNGAIAATMDEMIACEKAGKFDFDGQKLPQTKSSRPLVN</sequence>
<evidence type="ECO:0000256" key="2">
    <source>
        <dbReference type="ARBA" id="ARBA00022448"/>
    </source>
</evidence>
<keyword evidence="5" id="KW-1133">Transmembrane helix</keyword>
<keyword evidence="4" id="KW-0812">Transmembrane</keyword>
<evidence type="ECO:0000256" key="1">
    <source>
        <dbReference type="ARBA" id="ARBA00004651"/>
    </source>
</evidence>
<dbReference type="GO" id="GO:0005886">
    <property type="term" value="C:plasma membrane"/>
    <property type="evidence" value="ECO:0007669"/>
    <property type="project" value="UniProtKB-SubCell"/>
</dbReference>
<dbReference type="AlphaFoldDB" id="A0AB34K6R8"/>
<comment type="subcellular location">
    <subcellularLocation>
        <location evidence="1">Cell membrane</location>
        <topology evidence="1">Multi-pass membrane protein</topology>
    </subcellularLocation>
</comment>
<evidence type="ECO:0000256" key="5">
    <source>
        <dbReference type="ARBA" id="ARBA00022989"/>
    </source>
</evidence>
<dbReference type="PANTHER" id="PTHR33281">
    <property type="entry name" value="UPF0187 PROTEIN YNEE"/>
    <property type="match status" value="1"/>
</dbReference>
<evidence type="ECO:0000313" key="9">
    <source>
        <dbReference type="EMBL" id="KAL1528385.1"/>
    </source>
</evidence>
<dbReference type="EMBL" id="JBGBPQ010000002">
    <property type="protein sequence ID" value="KAL1528385.1"/>
    <property type="molecule type" value="Genomic_DNA"/>
</dbReference>
<feature type="signal peptide" evidence="8">
    <location>
        <begin position="1"/>
        <end position="20"/>
    </location>
</feature>
<reference evidence="9 10" key="1">
    <citation type="journal article" date="2024" name="Science">
        <title>Giant polyketide synthase enzymes in the biosynthesis of giant marine polyether toxins.</title>
        <authorList>
            <person name="Fallon T.R."/>
            <person name="Shende V.V."/>
            <person name="Wierzbicki I.H."/>
            <person name="Pendleton A.L."/>
            <person name="Watervoot N.F."/>
            <person name="Auber R.P."/>
            <person name="Gonzalez D.J."/>
            <person name="Wisecaver J.H."/>
            <person name="Moore B.S."/>
        </authorList>
    </citation>
    <scope>NUCLEOTIDE SEQUENCE [LARGE SCALE GENOMIC DNA]</scope>
    <source>
        <strain evidence="9 10">12B1</strain>
    </source>
</reference>
<keyword evidence="3" id="KW-1003">Cell membrane</keyword>